<dbReference type="AlphaFoldDB" id="A0A2W1BFF2"/>
<dbReference type="Pfam" id="PF00646">
    <property type="entry name" value="F-box"/>
    <property type="match status" value="1"/>
</dbReference>
<evidence type="ECO:0000313" key="2">
    <source>
        <dbReference type="EMBL" id="PZC73802.1"/>
    </source>
</evidence>
<gene>
    <name evidence="2" type="primary">HaOG208777</name>
    <name evidence="2" type="ORF">B5X24_HaOG208777</name>
</gene>
<accession>A0A2W1BFF2</accession>
<dbReference type="Proteomes" id="UP000249218">
    <property type="component" value="Unassembled WGS sequence"/>
</dbReference>
<proteinExistence type="predicted"/>
<dbReference type="PROSITE" id="PS50181">
    <property type="entry name" value="FBOX"/>
    <property type="match status" value="1"/>
</dbReference>
<dbReference type="InterPro" id="IPR001810">
    <property type="entry name" value="F-box_dom"/>
</dbReference>
<reference evidence="2 3" key="1">
    <citation type="journal article" date="2017" name="BMC Biol.">
        <title>Genomic innovations, transcriptional plasticity and gene loss underlying the evolution and divergence of two highly polyphagous and invasive Helicoverpa pest species.</title>
        <authorList>
            <person name="Pearce S.L."/>
            <person name="Clarke D.F."/>
            <person name="East P.D."/>
            <person name="Elfekih S."/>
            <person name="Gordon K.H."/>
            <person name="Jermiin L.S."/>
            <person name="McGaughran A."/>
            <person name="Oakeshott J.G."/>
            <person name="Papanikolaou A."/>
            <person name="Perera O.P."/>
            <person name="Rane R.V."/>
            <person name="Richards S."/>
            <person name="Tay W.T."/>
            <person name="Walsh T.K."/>
            <person name="Anderson A."/>
            <person name="Anderson C.J."/>
            <person name="Asgari S."/>
            <person name="Board P.G."/>
            <person name="Bretschneider A."/>
            <person name="Campbell P.M."/>
            <person name="Chertemps T."/>
            <person name="Christeller J.T."/>
            <person name="Coppin C.W."/>
            <person name="Downes S.J."/>
            <person name="Duan G."/>
            <person name="Farnsworth C.A."/>
            <person name="Good R.T."/>
            <person name="Han L.B."/>
            <person name="Han Y.C."/>
            <person name="Hatje K."/>
            <person name="Horne I."/>
            <person name="Huang Y.P."/>
            <person name="Hughes D.S."/>
            <person name="Jacquin-Joly E."/>
            <person name="James W."/>
            <person name="Jhangiani S."/>
            <person name="Kollmar M."/>
            <person name="Kuwar S.S."/>
            <person name="Li S."/>
            <person name="Liu N.Y."/>
            <person name="Maibeche M.T."/>
            <person name="Miller J.R."/>
            <person name="Montagne N."/>
            <person name="Perry T."/>
            <person name="Qu J."/>
            <person name="Song S.V."/>
            <person name="Sutton G.G."/>
            <person name="Vogel H."/>
            <person name="Walenz B.P."/>
            <person name="Xu W."/>
            <person name="Zhang H.J."/>
            <person name="Zou Z."/>
            <person name="Batterham P."/>
            <person name="Edwards O.R."/>
            <person name="Feyereisen R."/>
            <person name="Gibbs R.A."/>
            <person name="Heckel D.G."/>
            <person name="McGrath A."/>
            <person name="Robin C."/>
            <person name="Scherer S.E."/>
            <person name="Worley K.C."/>
            <person name="Wu Y.D."/>
        </authorList>
    </citation>
    <scope>NUCLEOTIDE SEQUENCE [LARGE SCALE GENOMIC DNA]</scope>
    <source>
        <strain evidence="2">Harm_GR_Male_#8</strain>
        <tissue evidence="2">Whole organism</tissue>
    </source>
</reference>
<protein>
    <recommendedName>
        <fullName evidence="1">F-box domain-containing protein</fullName>
    </recommendedName>
</protein>
<keyword evidence="3" id="KW-1185">Reference proteome</keyword>
<evidence type="ECO:0000313" key="3">
    <source>
        <dbReference type="Proteomes" id="UP000249218"/>
    </source>
</evidence>
<sequence length="143" mass="15974">MGSLNPENTSKQDLDDSGCVQDASVTENSYKGLVQLLDLSDDVLLYILKYCSPMDLKALGYTCPRLGALICDRTLWTRVDARTVPVGQMRLHWFLKHCLSAATTELLLTGYANRHSRCLGIQDLHSPVEAESGEYLTLRRTIL</sequence>
<organism evidence="2 3">
    <name type="scientific">Helicoverpa armigera</name>
    <name type="common">Cotton bollworm</name>
    <name type="synonym">Heliothis armigera</name>
    <dbReference type="NCBI Taxonomy" id="29058"/>
    <lineage>
        <taxon>Eukaryota</taxon>
        <taxon>Metazoa</taxon>
        <taxon>Ecdysozoa</taxon>
        <taxon>Arthropoda</taxon>
        <taxon>Hexapoda</taxon>
        <taxon>Insecta</taxon>
        <taxon>Pterygota</taxon>
        <taxon>Neoptera</taxon>
        <taxon>Endopterygota</taxon>
        <taxon>Lepidoptera</taxon>
        <taxon>Glossata</taxon>
        <taxon>Ditrysia</taxon>
        <taxon>Noctuoidea</taxon>
        <taxon>Noctuidae</taxon>
        <taxon>Heliothinae</taxon>
        <taxon>Helicoverpa</taxon>
    </lineage>
</organism>
<dbReference type="Gene3D" id="1.20.1280.50">
    <property type="match status" value="1"/>
</dbReference>
<dbReference type="EMBL" id="KZ150084">
    <property type="protein sequence ID" value="PZC73802.1"/>
    <property type="molecule type" value="Genomic_DNA"/>
</dbReference>
<name>A0A2W1BFF2_HELAM</name>
<dbReference type="InterPro" id="IPR036047">
    <property type="entry name" value="F-box-like_dom_sf"/>
</dbReference>
<evidence type="ECO:0000259" key="1">
    <source>
        <dbReference type="PROSITE" id="PS50181"/>
    </source>
</evidence>
<dbReference type="SUPFAM" id="SSF81383">
    <property type="entry name" value="F-box domain"/>
    <property type="match status" value="1"/>
</dbReference>
<dbReference type="OrthoDB" id="9856535at2759"/>
<feature type="domain" description="F-box" evidence="1">
    <location>
        <begin position="33"/>
        <end position="79"/>
    </location>
</feature>